<evidence type="ECO:0000313" key="2">
    <source>
        <dbReference type="Proteomes" id="UP000281474"/>
    </source>
</evidence>
<reference evidence="1 2" key="1">
    <citation type="submission" date="2018-09" db="EMBL/GenBank/DDBJ databases">
        <title>Phylogeny of the Shewanellaceae, and recommendation for two new genera, Pseudoshewanella and Parashewanella.</title>
        <authorList>
            <person name="Wang G."/>
        </authorList>
    </citation>
    <scope>NUCLEOTIDE SEQUENCE [LARGE SCALE GENOMIC DNA]</scope>
    <source>
        <strain evidence="1 2">C51</strain>
    </source>
</reference>
<accession>A0A3L8Q2T5</accession>
<dbReference type="PANTHER" id="PTHR35370:SF1">
    <property type="entry name" value="TYPE VI SECRETION SYSTEM COMPONENT TSSF1"/>
    <property type="match status" value="1"/>
</dbReference>
<dbReference type="PANTHER" id="PTHR35370">
    <property type="entry name" value="CYTOPLASMIC PROTEIN-RELATED-RELATED"/>
    <property type="match status" value="1"/>
</dbReference>
<proteinExistence type="predicted"/>
<gene>
    <name evidence="1" type="primary">tssF</name>
    <name evidence="1" type="ORF">D5018_03015</name>
</gene>
<dbReference type="InterPro" id="IPR010272">
    <property type="entry name" value="T6SS_TssF"/>
</dbReference>
<organism evidence="1 2">
    <name type="scientific">Parashewanella curva</name>
    <dbReference type="NCBI Taxonomy" id="2338552"/>
    <lineage>
        <taxon>Bacteria</taxon>
        <taxon>Pseudomonadati</taxon>
        <taxon>Pseudomonadota</taxon>
        <taxon>Gammaproteobacteria</taxon>
        <taxon>Alteromonadales</taxon>
        <taxon>Shewanellaceae</taxon>
        <taxon>Parashewanella</taxon>
    </lineage>
</organism>
<protein>
    <submittedName>
        <fullName evidence="1">Type VI secretion system baseplate subunit TssF</fullName>
    </submittedName>
</protein>
<dbReference type="AlphaFoldDB" id="A0A3L8Q2T5"/>
<comment type="caution">
    <text evidence="1">The sequence shown here is derived from an EMBL/GenBank/DDBJ whole genome shotgun (WGS) entry which is preliminary data.</text>
</comment>
<sequence>MSETMLTYFEQEQQFIRRDGAMFAIQHPGAANALGISKEGVDDPQISRLIESIALLNGRLQKRLDGSFPELTESLIQLLFPHYLRPIPSYAILNFAIDDSANSSHLIPALTEFDVKSGNQTSCIFRTTEDITLYPIKLSKVRVAFAPFDVPKPKGAEQAKALIEIDIETIDETILFSDLDIKELNLYLKGEANAALRLYDIVFQKTLEICVSTEDKNYVLGRNRMNSVGFELEESLLPYNVSSFAGFRLLAEFFTFPERFNAFRFDLHECLKQVDSNRICLRLFLSELSVDMARGLSTNNFCLFCVPIVNLHTMTADPVSIDFLKRQYPLILDSGQIEGIEVFSVDQVFDVTDGDLVKVPAIYSEKYLENQCGLRWQLVQESHEDGHIQSHLKVADLKHLGASGDNRTWLVKVTVTNGLKAGTLPLSSELRCRDSLTIPGTMRLLRKPSIALKRRDADEEIWSLLCHLHFNYQSILGNNDPKRTLKEVFHLYNHNQSTQNTAYIESINNIELEQIVSPIRVSGKGCFAYGTKITVTLDANQINGGLVLFSTLLDKFFSYFANFNSFNQLEIKLESQDEVYISFPRRSGCKGLL</sequence>
<dbReference type="Proteomes" id="UP000281474">
    <property type="component" value="Unassembled WGS sequence"/>
</dbReference>
<dbReference type="EMBL" id="QZEI01000005">
    <property type="protein sequence ID" value="RLV61243.1"/>
    <property type="molecule type" value="Genomic_DNA"/>
</dbReference>
<dbReference type="NCBIfam" id="TIGR03359">
    <property type="entry name" value="VI_chp_6"/>
    <property type="match status" value="1"/>
</dbReference>
<name>A0A3L8Q2T5_9GAMM</name>
<dbReference type="Pfam" id="PF05947">
    <property type="entry name" value="T6SS_TssF"/>
    <property type="match status" value="1"/>
</dbReference>
<dbReference type="RefSeq" id="WP_121837505.1">
    <property type="nucleotide sequence ID" value="NZ_ML014756.1"/>
</dbReference>
<dbReference type="OrthoDB" id="9763676at2"/>
<keyword evidence="2" id="KW-1185">Reference proteome</keyword>
<dbReference type="PIRSF" id="PIRSF028304">
    <property type="entry name" value="UCP028304"/>
    <property type="match status" value="1"/>
</dbReference>
<evidence type="ECO:0000313" key="1">
    <source>
        <dbReference type="EMBL" id="RLV61243.1"/>
    </source>
</evidence>